<dbReference type="RefSeq" id="WP_204467101.1">
    <property type="nucleotide sequence ID" value="NZ_JAFBCV010000010.1"/>
</dbReference>
<dbReference type="Proteomes" id="UP001179280">
    <property type="component" value="Unassembled WGS sequence"/>
</dbReference>
<keyword evidence="3" id="KW-1185">Reference proteome</keyword>
<organism evidence="2 3">
    <name type="scientific">Shouchella xiaoxiensis</name>
    <dbReference type="NCBI Taxonomy" id="766895"/>
    <lineage>
        <taxon>Bacteria</taxon>
        <taxon>Bacillati</taxon>
        <taxon>Bacillota</taxon>
        <taxon>Bacilli</taxon>
        <taxon>Bacillales</taxon>
        <taxon>Bacillaceae</taxon>
        <taxon>Shouchella</taxon>
    </lineage>
</organism>
<comment type="caution">
    <text evidence="2">The sequence shown here is derived from an EMBL/GenBank/DDBJ whole genome shotgun (WGS) entry which is preliminary data.</text>
</comment>
<evidence type="ECO:0000313" key="3">
    <source>
        <dbReference type="Proteomes" id="UP001179280"/>
    </source>
</evidence>
<dbReference type="EMBL" id="JAFBCV010000010">
    <property type="protein sequence ID" value="MBM7839841.1"/>
    <property type="molecule type" value="Genomic_DNA"/>
</dbReference>
<dbReference type="Pfam" id="PF00583">
    <property type="entry name" value="Acetyltransf_1"/>
    <property type="match status" value="1"/>
</dbReference>
<name>A0ABS2SWD8_9BACI</name>
<dbReference type="SUPFAM" id="SSF55729">
    <property type="entry name" value="Acyl-CoA N-acyltransferases (Nat)"/>
    <property type="match status" value="1"/>
</dbReference>
<feature type="domain" description="N-acetyltransferase" evidence="1">
    <location>
        <begin position="1"/>
        <end position="85"/>
    </location>
</feature>
<evidence type="ECO:0000313" key="2">
    <source>
        <dbReference type="EMBL" id="MBM7839841.1"/>
    </source>
</evidence>
<dbReference type="Gene3D" id="3.40.630.30">
    <property type="match status" value="1"/>
</dbReference>
<accession>A0ABS2SWD8</accession>
<evidence type="ECO:0000259" key="1">
    <source>
        <dbReference type="PROSITE" id="PS51186"/>
    </source>
</evidence>
<dbReference type="InterPro" id="IPR000182">
    <property type="entry name" value="GNAT_dom"/>
</dbReference>
<reference evidence="2" key="1">
    <citation type="submission" date="2021-01" db="EMBL/GenBank/DDBJ databases">
        <title>Genomic Encyclopedia of Type Strains, Phase IV (KMG-IV): sequencing the most valuable type-strain genomes for metagenomic binning, comparative biology and taxonomic classification.</title>
        <authorList>
            <person name="Goeker M."/>
        </authorList>
    </citation>
    <scope>NUCLEOTIDE SEQUENCE</scope>
    <source>
        <strain evidence="2">DSM 21943</strain>
    </source>
</reference>
<gene>
    <name evidence="2" type="ORF">JOC54_003121</name>
</gene>
<sequence length="85" mass="10147">MRREYRDSLKHFITYVAYDGNKLYGFSRSILDGAFHVHVCDLLVHKNERGKGLEKRLPYHTVLVMSDVDDYYQKVGYEKSVWFLK</sequence>
<protein>
    <submittedName>
        <fullName evidence="2">GNAT superfamily N-acetyltransferase</fullName>
    </submittedName>
</protein>
<dbReference type="PROSITE" id="PS51186">
    <property type="entry name" value="GNAT"/>
    <property type="match status" value="1"/>
</dbReference>
<dbReference type="InterPro" id="IPR016181">
    <property type="entry name" value="Acyl_CoA_acyltransferase"/>
</dbReference>
<proteinExistence type="predicted"/>